<dbReference type="InterPro" id="IPR023614">
    <property type="entry name" value="Porin_dom_sf"/>
</dbReference>
<dbReference type="SUPFAM" id="SSF56935">
    <property type="entry name" value="Porins"/>
    <property type="match status" value="1"/>
</dbReference>
<dbReference type="Pfam" id="PF07642">
    <property type="entry name" value="BBP2"/>
    <property type="match status" value="1"/>
</dbReference>
<feature type="signal peptide" evidence="1">
    <location>
        <begin position="1"/>
        <end position="29"/>
    </location>
</feature>
<sequence length="346" mass="38184">MKVKGMKASKTFLAACIWIAASAGGAAHAGNYSLGEGYTAGPVNIAGYLNLVAEQPRGAERQLVVDDISLFMGARLNRYLNPFFEAEFSGATLWKEHGHLLGDNHPRFVLERLYNDVHLSPELTLRAGKMLSPVGEWNTIHAAPLVSTVTRPLTTHRGFPEYTSGAALQYAPTDDRKPEVSLYWQPGGELRPRPVEREYQDVAGAHLNWATGLTDKIGLSVQHARVRNTSDAQWLVGLNARRTVGPLQLETEATHIRIDGANPARVRDREWGAYLLGSYALGERWSVLARYEHFADRNARAGSRNALAGISFRQHPAVVWKLEYVKQSGAVLDMRTGVYASLAVLF</sequence>
<gene>
    <name evidence="2" type="ORF">NX774_16375</name>
</gene>
<name>A0ABT2DE43_9BURK</name>
<feature type="chain" id="PRO_5047372606" evidence="1">
    <location>
        <begin position="30"/>
        <end position="346"/>
    </location>
</feature>
<keyword evidence="1" id="KW-0732">Signal</keyword>
<evidence type="ECO:0000256" key="1">
    <source>
        <dbReference type="SAM" id="SignalP"/>
    </source>
</evidence>
<keyword evidence="3" id="KW-1185">Reference proteome</keyword>
<evidence type="ECO:0000313" key="3">
    <source>
        <dbReference type="Proteomes" id="UP001206126"/>
    </source>
</evidence>
<reference evidence="2 3" key="1">
    <citation type="submission" date="2022-08" db="EMBL/GenBank/DDBJ databases">
        <title>Reclassification of Massilia species as members of the genera Telluria, Duganella, Pseudoduganella, Mokoshia gen. nov. and Zemynaea gen. nov. using orthogonal and non-orthogonal genome-based approaches.</title>
        <authorList>
            <person name="Bowman J.P."/>
        </authorList>
    </citation>
    <scope>NUCLEOTIDE SEQUENCE [LARGE SCALE GENOMIC DNA]</scope>
    <source>
        <strain evidence="2 3">JCM 31605</strain>
    </source>
</reference>
<accession>A0ABT2DE43</accession>
<protein>
    <submittedName>
        <fullName evidence="2">Porin</fullName>
    </submittedName>
</protein>
<dbReference type="Proteomes" id="UP001206126">
    <property type="component" value="Unassembled WGS sequence"/>
</dbReference>
<proteinExistence type="predicted"/>
<evidence type="ECO:0000313" key="2">
    <source>
        <dbReference type="EMBL" id="MCS0809501.1"/>
    </source>
</evidence>
<dbReference type="RefSeq" id="WP_258823299.1">
    <property type="nucleotide sequence ID" value="NZ_JANUHB010000003.1"/>
</dbReference>
<comment type="caution">
    <text evidence="2">The sequence shown here is derived from an EMBL/GenBank/DDBJ whole genome shotgun (WGS) entry which is preliminary data.</text>
</comment>
<organism evidence="2 3">
    <name type="scientific">Massilia agilis</name>
    <dbReference type="NCBI Taxonomy" id="1811226"/>
    <lineage>
        <taxon>Bacteria</taxon>
        <taxon>Pseudomonadati</taxon>
        <taxon>Pseudomonadota</taxon>
        <taxon>Betaproteobacteria</taxon>
        <taxon>Burkholderiales</taxon>
        <taxon>Oxalobacteraceae</taxon>
        <taxon>Telluria group</taxon>
        <taxon>Massilia</taxon>
    </lineage>
</organism>
<dbReference type="InterPro" id="IPR011486">
    <property type="entry name" value="BBP2"/>
</dbReference>
<dbReference type="EMBL" id="JANUHB010000003">
    <property type="protein sequence ID" value="MCS0809501.1"/>
    <property type="molecule type" value="Genomic_DNA"/>
</dbReference>
<dbReference type="Gene3D" id="2.40.160.10">
    <property type="entry name" value="Porin"/>
    <property type="match status" value="1"/>
</dbReference>